<feature type="domain" description="HPt" evidence="2">
    <location>
        <begin position="21"/>
        <end position="119"/>
    </location>
</feature>
<name>A0A934NDL4_9FLAO</name>
<dbReference type="AlphaFoldDB" id="A0A934NDL4"/>
<dbReference type="EMBL" id="JAEHJZ010000035">
    <property type="protein sequence ID" value="MBJ7881835.1"/>
    <property type="molecule type" value="Genomic_DNA"/>
</dbReference>
<dbReference type="SUPFAM" id="SSF47226">
    <property type="entry name" value="Histidine-containing phosphotransfer domain, HPT domain"/>
    <property type="match status" value="1"/>
</dbReference>
<dbReference type="InterPro" id="IPR008207">
    <property type="entry name" value="Sig_transdc_His_kin_Hpt_dom"/>
</dbReference>
<protein>
    <recommendedName>
        <fullName evidence="2">HPt domain-containing protein</fullName>
    </recommendedName>
</protein>
<organism evidence="3 4">
    <name type="scientific">Gelidibacter salicanalis</name>
    <dbReference type="NCBI Taxonomy" id="291193"/>
    <lineage>
        <taxon>Bacteria</taxon>
        <taxon>Pseudomonadati</taxon>
        <taxon>Bacteroidota</taxon>
        <taxon>Flavobacteriia</taxon>
        <taxon>Flavobacteriales</taxon>
        <taxon>Flavobacteriaceae</taxon>
        <taxon>Gelidibacter</taxon>
    </lineage>
</organism>
<sequence>MKTLASSYIDLDPLKEEVEGNTTLCKMLIKSFMADIDAYVIAMNGALPNNNFPALYQVAHKIIPSIRIFNIVKLEPIIIQLETDLRDQNDLECITNNINASLRIFYQVKIELQNELKSLENAET</sequence>
<feature type="modified residue" description="Phosphohistidine" evidence="1">
    <location>
        <position position="60"/>
    </location>
</feature>
<evidence type="ECO:0000256" key="1">
    <source>
        <dbReference type="PROSITE-ProRule" id="PRU00110"/>
    </source>
</evidence>
<dbReference type="RefSeq" id="WP_199600931.1">
    <property type="nucleotide sequence ID" value="NZ_JAEHJZ010000035.1"/>
</dbReference>
<reference evidence="3 4" key="1">
    <citation type="submission" date="2020-09" db="EMBL/GenBank/DDBJ databases">
        <title>Draft genome of Gelidibacter salicanalis PAMC21136.</title>
        <authorList>
            <person name="Park H."/>
        </authorList>
    </citation>
    <scope>NUCLEOTIDE SEQUENCE [LARGE SCALE GENOMIC DNA]</scope>
    <source>
        <strain evidence="3 4">PAMC21136</strain>
    </source>
</reference>
<comment type="caution">
    <text evidence="3">The sequence shown here is derived from an EMBL/GenBank/DDBJ whole genome shotgun (WGS) entry which is preliminary data.</text>
</comment>
<dbReference type="Gene3D" id="1.20.120.160">
    <property type="entry name" value="HPT domain"/>
    <property type="match status" value="1"/>
</dbReference>
<dbReference type="Proteomes" id="UP000662373">
    <property type="component" value="Unassembled WGS sequence"/>
</dbReference>
<proteinExistence type="predicted"/>
<evidence type="ECO:0000259" key="2">
    <source>
        <dbReference type="PROSITE" id="PS50894"/>
    </source>
</evidence>
<accession>A0A934NDL4</accession>
<dbReference type="GO" id="GO:0004672">
    <property type="term" value="F:protein kinase activity"/>
    <property type="evidence" value="ECO:0007669"/>
    <property type="project" value="UniProtKB-ARBA"/>
</dbReference>
<gene>
    <name evidence="3" type="ORF">JEM65_14445</name>
</gene>
<dbReference type="InterPro" id="IPR036641">
    <property type="entry name" value="HPT_dom_sf"/>
</dbReference>
<dbReference type="GO" id="GO:0000160">
    <property type="term" value="P:phosphorelay signal transduction system"/>
    <property type="evidence" value="ECO:0007669"/>
    <property type="project" value="InterPro"/>
</dbReference>
<keyword evidence="4" id="KW-1185">Reference proteome</keyword>
<evidence type="ECO:0000313" key="4">
    <source>
        <dbReference type="Proteomes" id="UP000662373"/>
    </source>
</evidence>
<evidence type="ECO:0000313" key="3">
    <source>
        <dbReference type="EMBL" id="MBJ7881835.1"/>
    </source>
</evidence>
<dbReference type="PROSITE" id="PS50894">
    <property type="entry name" value="HPT"/>
    <property type="match status" value="1"/>
</dbReference>
<keyword evidence="1" id="KW-0597">Phosphoprotein</keyword>